<dbReference type="Gene3D" id="1.10.132.20">
    <property type="entry name" value="Ribosome-recycling factor"/>
    <property type="match status" value="1"/>
</dbReference>
<dbReference type="InterPro" id="IPR002661">
    <property type="entry name" value="Ribosome_recyc_fac"/>
</dbReference>
<keyword evidence="3" id="KW-0648">Protein biosynthesis</keyword>
<evidence type="ECO:0000313" key="7">
    <source>
        <dbReference type="Proteomes" id="UP000616769"/>
    </source>
</evidence>
<organism evidence="6 7">
    <name type="scientific">Sarcoptes scabiei</name>
    <name type="common">Itch mite</name>
    <name type="synonym">Acarus scabiei</name>
    <dbReference type="NCBI Taxonomy" id="52283"/>
    <lineage>
        <taxon>Eukaryota</taxon>
        <taxon>Metazoa</taxon>
        <taxon>Ecdysozoa</taxon>
        <taxon>Arthropoda</taxon>
        <taxon>Chelicerata</taxon>
        <taxon>Arachnida</taxon>
        <taxon>Acari</taxon>
        <taxon>Acariformes</taxon>
        <taxon>Sarcoptiformes</taxon>
        <taxon>Astigmata</taxon>
        <taxon>Psoroptidia</taxon>
        <taxon>Sarcoptoidea</taxon>
        <taxon>Sarcoptidae</taxon>
        <taxon>Sarcoptinae</taxon>
        <taxon>Sarcoptes</taxon>
    </lineage>
</organism>
<evidence type="ECO:0000256" key="3">
    <source>
        <dbReference type="ARBA" id="ARBA00022917"/>
    </source>
</evidence>
<dbReference type="VEuPathDB" id="VectorBase:SSCA002567"/>
<evidence type="ECO:0000313" key="6">
    <source>
        <dbReference type="EMBL" id="KPM03543.1"/>
    </source>
</evidence>
<dbReference type="PANTHER" id="PTHR20982">
    <property type="entry name" value="RIBOSOME RECYCLING FACTOR"/>
    <property type="match status" value="1"/>
</dbReference>
<evidence type="ECO:0000256" key="2">
    <source>
        <dbReference type="ARBA" id="ARBA00020581"/>
    </source>
</evidence>
<evidence type="ECO:0000256" key="4">
    <source>
        <dbReference type="ARBA" id="ARBA00033107"/>
    </source>
</evidence>
<evidence type="ECO:0000259" key="5">
    <source>
        <dbReference type="Pfam" id="PF01765"/>
    </source>
</evidence>
<dbReference type="OrthoDB" id="407355at2759"/>
<dbReference type="GO" id="GO:0043023">
    <property type="term" value="F:ribosomal large subunit binding"/>
    <property type="evidence" value="ECO:0007669"/>
    <property type="project" value="TreeGrafter"/>
</dbReference>
<comment type="caution">
    <text evidence="6">The sequence shown here is derived from an EMBL/GenBank/DDBJ whole genome shotgun (WGS) entry which is preliminary data.</text>
</comment>
<dbReference type="InterPro" id="IPR036191">
    <property type="entry name" value="RRF_sf"/>
</dbReference>
<dbReference type="SUPFAM" id="SSF55194">
    <property type="entry name" value="Ribosome recycling factor, RRF"/>
    <property type="match status" value="1"/>
</dbReference>
<comment type="similarity">
    <text evidence="1">Belongs to the RRF family.</text>
</comment>
<protein>
    <recommendedName>
        <fullName evidence="2">Ribosome-recycling factor, mitochondrial</fullName>
    </recommendedName>
    <alternativeName>
        <fullName evidence="4">Ribosome-releasing factor, mitochondrial</fullName>
    </alternativeName>
</protein>
<dbReference type="InterPro" id="IPR023584">
    <property type="entry name" value="Ribosome_recyc_fac_dom"/>
</dbReference>
<dbReference type="EMBL" id="JXLN01005383">
    <property type="protein sequence ID" value="KPM03543.1"/>
    <property type="molecule type" value="Genomic_DNA"/>
</dbReference>
<dbReference type="Pfam" id="PF01765">
    <property type="entry name" value="RRF"/>
    <property type="match status" value="1"/>
</dbReference>
<dbReference type="PANTHER" id="PTHR20982:SF3">
    <property type="entry name" value="MITOCHONDRIAL RIBOSOME RECYCLING FACTOR PSEUDO 1"/>
    <property type="match status" value="1"/>
</dbReference>
<reference evidence="6 7" key="1">
    <citation type="journal article" date="2015" name="Parasit. Vectors">
        <title>Draft genome of the scabies mite.</title>
        <authorList>
            <person name="Rider S.D.Jr."/>
            <person name="Morgan M.S."/>
            <person name="Arlian L.G."/>
        </authorList>
    </citation>
    <scope>NUCLEOTIDE SEQUENCE [LARGE SCALE GENOMIC DNA]</scope>
    <source>
        <strain evidence="6">Arlian Lab</strain>
    </source>
</reference>
<sequence>MNHITRFIFHNARVPTYMLQYRSMAKNKDRKKEKLTDRPKVFLNDDEMEKLIRYQDFKMSTAILIDELKTDLKLNYNIRFNPLLIENLEIVYDDVKANLGDLATVVRKQNDLILNLSSSPNAVKAAITAINRSGLNLNPQSDGHIIYMKLPRITSEHREDLIKSVKSVGNATKDHIKNNSFQKKFYIKDGQKKISQELLSEIRSNLNYFIRNKCEEIDEIVKHKIDSLSHG</sequence>
<feature type="domain" description="Ribosome recycling factor" evidence="5">
    <location>
        <begin position="69"/>
        <end position="227"/>
    </location>
</feature>
<dbReference type="Proteomes" id="UP000616769">
    <property type="component" value="Unassembled WGS sequence"/>
</dbReference>
<name>A0A131ZXX9_SARSC</name>
<evidence type="ECO:0000256" key="1">
    <source>
        <dbReference type="ARBA" id="ARBA00005912"/>
    </source>
</evidence>
<dbReference type="GO" id="GO:0005739">
    <property type="term" value="C:mitochondrion"/>
    <property type="evidence" value="ECO:0007669"/>
    <property type="project" value="TreeGrafter"/>
</dbReference>
<accession>A0A131ZXX9</accession>
<proteinExistence type="inferred from homology"/>
<gene>
    <name evidence="6" type="ORF">QR98_0019760</name>
</gene>
<dbReference type="GO" id="GO:0006412">
    <property type="term" value="P:translation"/>
    <property type="evidence" value="ECO:0007669"/>
    <property type="project" value="UniProtKB-KW"/>
</dbReference>
<dbReference type="Gene3D" id="3.30.1360.40">
    <property type="match status" value="1"/>
</dbReference>
<dbReference type="AlphaFoldDB" id="A0A131ZXX9"/>